<dbReference type="RefSeq" id="WP_191253279.1">
    <property type="nucleotide sequence ID" value="NZ_BNCI01000002.1"/>
</dbReference>
<reference evidence="1" key="1">
    <citation type="journal article" date="2014" name="Int. J. Syst. Evol. Microbiol.">
        <title>Complete genome sequence of Corynebacterium casei LMG S-19264T (=DSM 44701T), isolated from a smear-ripened cheese.</title>
        <authorList>
            <consortium name="US DOE Joint Genome Institute (JGI-PGF)"/>
            <person name="Walter F."/>
            <person name="Albersmeier A."/>
            <person name="Kalinowski J."/>
            <person name="Ruckert C."/>
        </authorList>
    </citation>
    <scope>NUCLEOTIDE SEQUENCE</scope>
    <source>
        <strain evidence="1">KCTC 42590</strain>
    </source>
</reference>
<dbReference type="Gene3D" id="3.40.50.300">
    <property type="entry name" value="P-loop containing nucleotide triphosphate hydrolases"/>
    <property type="match status" value="1"/>
</dbReference>
<protein>
    <submittedName>
        <fullName evidence="1">DNA polymerase III subunit delta</fullName>
    </submittedName>
</protein>
<dbReference type="Pfam" id="PF13177">
    <property type="entry name" value="DNA_pol3_delta2"/>
    <property type="match status" value="1"/>
</dbReference>
<dbReference type="AlphaFoldDB" id="A0A919E9T0"/>
<dbReference type="InterPro" id="IPR027417">
    <property type="entry name" value="P-loop_NTPase"/>
</dbReference>
<dbReference type="GO" id="GO:0006261">
    <property type="term" value="P:DNA-templated DNA replication"/>
    <property type="evidence" value="ECO:0007669"/>
    <property type="project" value="TreeGrafter"/>
</dbReference>
<dbReference type="InterPro" id="IPR050238">
    <property type="entry name" value="DNA_Rep/Repair_Clamp_Loader"/>
</dbReference>
<sequence length="372" mass="41215">MAETLSDSSVINPVQTQTLIGHEKAERQFLDSFNSDRVHHAWLITGPRGVGKATLAWRIAKFLLTQDTNATADTGLFGETLETDARSLDTDPANPIVQRILSGGHGNIRHICRTENTSTGKLRKDIVIDDIRSLISFFGQTSAESGWRIAIIDAADEMNVSASNAILKLLEEPPAKSIILMLAHSPGKLLPTIISRCRRLHLSPLSLNSVQAVLAGRYPTISNEDLQLLSQLAIGSPGKAITIYEGEGLELYHEVLKLFQSMPAYNIAALHALAGKLGQAKADAKYHLFFEFAIGFIERIIRFNTTQDKQFCFTQGEESLFLQLFANSRVDQWMDLWEKMIERKNRADSVNLDRKQVILNFAASTAQTAKGI</sequence>
<evidence type="ECO:0000313" key="1">
    <source>
        <dbReference type="EMBL" id="GHF28105.1"/>
    </source>
</evidence>
<dbReference type="EMBL" id="BNCI01000002">
    <property type="protein sequence ID" value="GHF28105.1"/>
    <property type="molecule type" value="Genomic_DNA"/>
</dbReference>
<evidence type="ECO:0000313" key="2">
    <source>
        <dbReference type="Proteomes" id="UP000630923"/>
    </source>
</evidence>
<proteinExistence type="predicted"/>
<keyword evidence="2" id="KW-1185">Reference proteome</keyword>
<accession>A0A919E9T0</accession>
<dbReference type="Proteomes" id="UP000630923">
    <property type="component" value="Unassembled WGS sequence"/>
</dbReference>
<name>A0A919E9T0_9PROT</name>
<organism evidence="1 2">
    <name type="scientific">Kordiimonas sediminis</name>
    <dbReference type="NCBI Taxonomy" id="1735581"/>
    <lineage>
        <taxon>Bacteria</taxon>
        <taxon>Pseudomonadati</taxon>
        <taxon>Pseudomonadota</taxon>
        <taxon>Alphaproteobacteria</taxon>
        <taxon>Kordiimonadales</taxon>
        <taxon>Kordiimonadaceae</taxon>
        <taxon>Kordiimonas</taxon>
    </lineage>
</organism>
<comment type="caution">
    <text evidence="1">The sequence shown here is derived from an EMBL/GenBank/DDBJ whole genome shotgun (WGS) entry which is preliminary data.</text>
</comment>
<dbReference type="SUPFAM" id="SSF52540">
    <property type="entry name" value="P-loop containing nucleoside triphosphate hydrolases"/>
    <property type="match status" value="1"/>
</dbReference>
<gene>
    <name evidence="1" type="ORF">GCM10017044_24120</name>
</gene>
<dbReference type="NCBIfam" id="NF005677">
    <property type="entry name" value="PRK07471.1"/>
    <property type="match status" value="1"/>
</dbReference>
<reference evidence="1" key="2">
    <citation type="submission" date="2020-09" db="EMBL/GenBank/DDBJ databases">
        <authorList>
            <person name="Sun Q."/>
            <person name="Kim S."/>
        </authorList>
    </citation>
    <scope>NUCLEOTIDE SEQUENCE</scope>
    <source>
        <strain evidence="1">KCTC 42590</strain>
    </source>
</reference>
<dbReference type="PANTHER" id="PTHR11669">
    <property type="entry name" value="REPLICATION FACTOR C / DNA POLYMERASE III GAMMA-TAU SUBUNIT"/>
    <property type="match status" value="1"/>
</dbReference>
<dbReference type="GO" id="GO:0009360">
    <property type="term" value="C:DNA polymerase III complex"/>
    <property type="evidence" value="ECO:0007669"/>
    <property type="project" value="TreeGrafter"/>
</dbReference>
<dbReference type="PANTHER" id="PTHR11669:SF8">
    <property type="entry name" value="DNA POLYMERASE III SUBUNIT DELTA"/>
    <property type="match status" value="1"/>
</dbReference>